<reference evidence="2" key="2">
    <citation type="submission" date="2021-03" db="UniProtKB">
        <authorList>
            <consortium name="EnsemblPlants"/>
        </authorList>
    </citation>
    <scope>IDENTIFICATION</scope>
</reference>
<protein>
    <submittedName>
        <fullName evidence="2">Uncharacterized protein</fullName>
    </submittedName>
</protein>
<reference evidence="2" key="1">
    <citation type="submission" date="2018-11" db="EMBL/GenBank/DDBJ databases">
        <authorList>
            <person name="Grassa J C."/>
        </authorList>
    </citation>
    <scope>NUCLEOTIDE SEQUENCE [LARGE SCALE GENOMIC DNA]</scope>
</reference>
<dbReference type="EMBL" id="UZAU01000262">
    <property type="status" value="NOT_ANNOTATED_CDS"/>
    <property type="molecule type" value="Genomic_DNA"/>
</dbReference>
<sequence length="100" mass="10721">MRLVVPLYLRDSDSLKPFRSRVCRTSSVKGDVPWSLQMGFLCCSIILNAHRRISWSIPPGKIGLACVTIGMAATVAMLAGIITSVVADGALVGLFMLCVP</sequence>
<organism evidence="2 3">
    <name type="scientific">Cannabis sativa</name>
    <name type="common">Hemp</name>
    <name type="synonym">Marijuana</name>
    <dbReference type="NCBI Taxonomy" id="3483"/>
    <lineage>
        <taxon>Eukaryota</taxon>
        <taxon>Viridiplantae</taxon>
        <taxon>Streptophyta</taxon>
        <taxon>Embryophyta</taxon>
        <taxon>Tracheophyta</taxon>
        <taxon>Spermatophyta</taxon>
        <taxon>Magnoliopsida</taxon>
        <taxon>eudicotyledons</taxon>
        <taxon>Gunneridae</taxon>
        <taxon>Pentapetalae</taxon>
        <taxon>rosids</taxon>
        <taxon>fabids</taxon>
        <taxon>Rosales</taxon>
        <taxon>Cannabaceae</taxon>
        <taxon>Cannabis</taxon>
    </lineage>
</organism>
<name>A0A803P9Q3_CANSA</name>
<keyword evidence="1" id="KW-0472">Membrane</keyword>
<accession>A0A803P9Q3</accession>
<keyword evidence="3" id="KW-1185">Reference proteome</keyword>
<keyword evidence="1" id="KW-1133">Transmembrane helix</keyword>
<evidence type="ECO:0000256" key="1">
    <source>
        <dbReference type="SAM" id="Phobius"/>
    </source>
</evidence>
<keyword evidence="1" id="KW-0812">Transmembrane</keyword>
<dbReference type="Gramene" id="evm.model.03.621">
    <property type="protein sequence ID" value="cds.evm.model.03.621"/>
    <property type="gene ID" value="evm.TU.03.621"/>
</dbReference>
<proteinExistence type="predicted"/>
<feature type="transmembrane region" description="Helical" evidence="1">
    <location>
        <begin position="62"/>
        <end position="87"/>
    </location>
</feature>
<dbReference type="Proteomes" id="UP000596661">
    <property type="component" value="Chromosome 3"/>
</dbReference>
<evidence type="ECO:0000313" key="3">
    <source>
        <dbReference type="Proteomes" id="UP000596661"/>
    </source>
</evidence>
<dbReference type="EnsemblPlants" id="evm.model.03.621">
    <property type="protein sequence ID" value="cds.evm.model.03.621"/>
    <property type="gene ID" value="evm.TU.03.621"/>
</dbReference>
<evidence type="ECO:0000313" key="2">
    <source>
        <dbReference type="EnsemblPlants" id="cds.evm.model.03.621"/>
    </source>
</evidence>
<dbReference type="AlphaFoldDB" id="A0A803P9Q3"/>